<comment type="similarity">
    <text evidence="2 7">Belongs to the UPF0056 (MarC) family.</text>
</comment>
<keyword evidence="5 7" id="KW-1133">Transmembrane helix</keyword>
<accession>A0A370X2G1</accession>
<feature type="transmembrane region" description="Helical" evidence="7">
    <location>
        <begin position="155"/>
        <end position="177"/>
    </location>
</feature>
<feature type="transmembrane region" description="Helical" evidence="7">
    <location>
        <begin position="12"/>
        <end position="39"/>
    </location>
</feature>
<comment type="caution">
    <text evidence="8">The sequence shown here is derived from an EMBL/GenBank/DDBJ whole genome shotgun (WGS) entry which is preliminary data.</text>
</comment>
<dbReference type="Proteomes" id="UP000255334">
    <property type="component" value="Unassembled WGS sequence"/>
</dbReference>
<dbReference type="InterPro" id="IPR002771">
    <property type="entry name" value="Multi_antbiot-R_MarC"/>
</dbReference>
<dbReference type="EMBL" id="QRBF01000005">
    <property type="protein sequence ID" value="RDS82593.1"/>
    <property type="molecule type" value="Genomic_DNA"/>
</dbReference>
<comment type="subcellular location">
    <subcellularLocation>
        <location evidence="1 7">Cell membrane</location>
        <topology evidence="1 7">Multi-pass membrane protein</topology>
    </subcellularLocation>
</comment>
<dbReference type="NCBIfam" id="TIGR00427">
    <property type="entry name" value="NAAT family transporter"/>
    <property type="match status" value="1"/>
</dbReference>
<evidence type="ECO:0000256" key="7">
    <source>
        <dbReference type="RuleBase" id="RU362048"/>
    </source>
</evidence>
<protein>
    <recommendedName>
        <fullName evidence="7">UPF0056 membrane protein</fullName>
    </recommendedName>
</protein>
<dbReference type="Pfam" id="PF01914">
    <property type="entry name" value="MarC"/>
    <property type="match status" value="1"/>
</dbReference>
<evidence type="ECO:0000313" key="8">
    <source>
        <dbReference type="EMBL" id="RDS82593.1"/>
    </source>
</evidence>
<keyword evidence="4 7" id="KW-0812">Transmembrane</keyword>
<dbReference type="GO" id="GO:0005886">
    <property type="term" value="C:plasma membrane"/>
    <property type="evidence" value="ECO:0007669"/>
    <property type="project" value="UniProtKB-SubCell"/>
</dbReference>
<evidence type="ECO:0000256" key="5">
    <source>
        <dbReference type="ARBA" id="ARBA00022989"/>
    </source>
</evidence>
<reference evidence="8 9" key="1">
    <citation type="submission" date="2018-07" db="EMBL/GenBank/DDBJ databases">
        <title>Dyella monticola sp. nov. and Dyella psychrodurans sp. nov. isolated from monsoon evergreen broad-leaved forest soil of Dinghu Mountain, China.</title>
        <authorList>
            <person name="Gao Z."/>
            <person name="Qiu L."/>
        </authorList>
    </citation>
    <scope>NUCLEOTIDE SEQUENCE [LARGE SCALE GENOMIC DNA]</scope>
    <source>
        <strain evidence="8 9">4MSK11</strain>
    </source>
</reference>
<feature type="transmembrane region" description="Helical" evidence="7">
    <location>
        <begin position="122"/>
        <end position="143"/>
    </location>
</feature>
<keyword evidence="9" id="KW-1185">Reference proteome</keyword>
<name>A0A370X2G1_9GAMM</name>
<keyword evidence="3" id="KW-1003">Cell membrane</keyword>
<evidence type="ECO:0000256" key="2">
    <source>
        <dbReference type="ARBA" id="ARBA00009784"/>
    </source>
</evidence>
<evidence type="ECO:0000256" key="1">
    <source>
        <dbReference type="ARBA" id="ARBA00004651"/>
    </source>
</evidence>
<evidence type="ECO:0000256" key="4">
    <source>
        <dbReference type="ARBA" id="ARBA00022692"/>
    </source>
</evidence>
<dbReference type="PANTHER" id="PTHR33508">
    <property type="entry name" value="UPF0056 MEMBRANE PROTEIN YHCE"/>
    <property type="match status" value="1"/>
</dbReference>
<feature type="transmembrane region" description="Helical" evidence="7">
    <location>
        <begin position="198"/>
        <end position="219"/>
    </location>
</feature>
<dbReference type="OrthoDB" id="21094at2"/>
<evidence type="ECO:0000256" key="6">
    <source>
        <dbReference type="ARBA" id="ARBA00023136"/>
    </source>
</evidence>
<gene>
    <name evidence="8" type="ORF">DWU99_14430</name>
</gene>
<proteinExistence type="inferred from homology"/>
<comment type="caution">
    <text evidence="7">Lacks conserved residue(s) required for the propagation of feature annotation.</text>
</comment>
<evidence type="ECO:0000313" key="9">
    <source>
        <dbReference type="Proteomes" id="UP000255334"/>
    </source>
</evidence>
<sequence>MATELHTFIHLLFIGVVALFPVVNPIGTAFVVMPYFAQLDEAGKEQAVRKITMYAFFICTVTLIAGAWILKLFGLSIPVVRLAGGIMICKMGWEFLSSDKDDSADSSKDVNTTKHRSIENQLFYPLTFPLTTGAGTISVLLTLSAHGADADLRQLAFNMTAILLAIIVMCVLVYVFFLNTQRIERYLGSQGERIFNRLIAFFIFCVGLQIAVTGLKTLFT</sequence>
<dbReference type="AlphaFoldDB" id="A0A370X2G1"/>
<feature type="transmembrane region" description="Helical" evidence="7">
    <location>
        <begin position="51"/>
        <end position="69"/>
    </location>
</feature>
<organism evidence="8 9">
    <name type="scientific">Dyella psychrodurans</name>
    <dbReference type="NCBI Taxonomy" id="1927960"/>
    <lineage>
        <taxon>Bacteria</taxon>
        <taxon>Pseudomonadati</taxon>
        <taxon>Pseudomonadota</taxon>
        <taxon>Gammaproteobacteria</taxon>
        <taxon>Lysobacterales</taxon>
        <taxon>Rhodanobacteraceae</taxon>
        <taxon>Dyella</taxon>
    </lineage>
</organism>
<keyword evidence="6 7" id="KW-0472">Membrane</keyword>
<dbReference type="PANTHER" id="PTHR33508:SF1">
    <property type="entry name" value="UPF0056 MEMBRANE PROTEIN YHCE"/>
    <property type="match status" value="1"/>
</dbReference>
<evidence type="ECO:0000256" key="3">
    <source>
        <dbReference type="ARBA" id="ARBA00022475"/>
    </source>
</evidence>